<dbReference type="Proteomes" id="UP001212085">
    <property type="component" value="Chromosome"/>
</dbReference>
<proteinExistence type="predicted"/>
<evidence type="ECO:0000259" key="1">
    <source>
        <dbReference type="PROSITE" id="PS51464"/>
    </source>
</evidence>
<dbReference type="RefSeq" id="WP_239472530.1">
    <property type="nucleotide sequence ID" value="NZ_CP114883.1"/>
</dbReference>
<reference evidence="2 3" key="1">
    <citation type="submission" date="2022-12" db="EMBL/GenBank/DDBJ databases">
        <title>Streptococcus alactolyticus LGM, complete genome.</title>
        <authorList>
            <person name="Liu Z."/>
            <person name="Mu C."/>
            <person name="Zhu W."/>
        </authorList>
    </citation>
    <scope>NUCLEOTIDE SEQUENCE [LARGE SCALE GENOMIC DNA]</scope>
    <source>
        <strain evidence="2 3">LGM</strain>
    </source>
</reference>
<name>A0ABY7LZL8_STRAY</name>
<gene>
    <name evidence="2" type="ORF">O6R09_01330</name>
</gene>
<dbReference type="PROSITE" id="PS51464">
    <property type="entry name" value="SIS"/>
    <property type="match status" value="1"/>
</dbReference>
<feature type="domain" description="SIS" evidence="1">
    <location>
        <begin position="1"/>
        <end position="90"/>
    </location>
</feature>
<dbReference type="Gene3D" id="3.40.50.10490">
    <property type="entry name" value="Glucose-6-phosphate isomerase like protein, domain 1"/>
    <property type="match status" value="1"/>
</dbReference>
<dbReference type="InterPro" id="IPR046348">
    <property type="entry name" value="SIS_dom_sf"/>
</dbReference>
<dbReference type="InterPro" id="IPR001347">
    <property type="entry name" value="SIS_dom"/>
</dbReference>
<dbReference type="EMBL" id="CP114883">
    <property type="protein sequence ID" value="WBB06617.1"/>
    <property type="molecule type" value="Genomic_DNA"/>
</dbReference>
<protein>
    <submittedName>
        <fullName evidence="2">SIS domain-containing protein</fullName>
    </submittedName>
</protein>
<evidence type="ECO:0000313" key="3">
    <source>
        <dbReference type="Proteomes" id="UP001212085"/>
    </source>
</evidence>
<evidence type="ECO:0000313" key="2">
    <source>
        <dbReference type="EMBL" id="WBB06617.1"/>
    </source>
</evidence>
<dbReference type="GeneID" id="99637211"/>
<organism evidence="2 3">
    <name type="scientific">Streptococcus alactolyticus</name>
    <dbReference type="NCBI Taxonomy" id="29389"/>
    <lineage>
        <taxon>Bacteria</taxon>
        <taxon>Bacillati</taxon>
        <taxon>Bacillota</taxon>
        <taxon>Bacilli</taxon>
        <taxon>Lactobacillales</taxon>
        <taxon>Streptococcaceae</taxon>
        <taxon>Streptococcus</taxon>
    </lineage>
</organism>
<dbReference type="Pfam" id="PF01380">
    <property type="entry name" value="SIS"/>
    <property type="match status" value="1"/>
</dbReference>
<accession>A0ABY7LZL8</accession>
<keyword evidence="3" id="KW-1185">Reference proteome</keyword>
<sequence>MTKKDLLILLSYKGESAEGVNLLIDSQIRGITRVVFTCTSRNTMAQLSDYCLYVPTESIKTPTRLTYEVSTTFYFIIEQLFLEYVDELERSQKGDTKRNSS</sequence>
<dbReference type="SUPFAM" id="SSF53697">
    <property type="entry name" value="SIS domain"/>
    <property type="match status" value="1"/>
</dbReference>